<evidence type="ECO:0000256" key="1">
    <source>
        <dbReference type="ARBA" id="ARBA00022516"/>
    </source>
</evidence>
<feature type="domain" description="4'-phosphopantetheinyl transferase" evidence="9">
    <location>
        <begin position="13"/>
        <end position="101"/>
    </location>
</feature>
<evidence type="ECO:0000313" key="10">
    <source>
        <dbReference type="EMBL" id="WOO43333.1"/>
    </source>
</evidence>
<comment type="cofactor">
    <cofactor evidence="8">
        <name>Mg(2+)</name>
        <dbReference type="ChEBI" id="CHEBI:18420"/>
    </cofactor>
</comment>
<keyword evidence="2 8" id="KW-0808">Transferase</keyword>
<comment type="function">
    <text evidence="8">Transfers the 4'-phosphopantetheine moiety from coenzyme A to a Ser of acyl-carrier-protein.</text>
</comment>
<dbReference type="NCBIfam" id="TIGR00516">
    <property type="entry name" value="acpS"/>
    <property type="match status" value="1"/>
</dbReference>
<dbReference type="Pfam" id="PF01648">
    <property type="entry name" value="ACPS"/>
    <property type="match status" value="1"/>
</dbReference>
<dbReference type="InterPro" id="IPR002582">
    <property type="entry name" value="ACPS"/>
</dbReference>
<gene>
    <name evidence="8 10" type="primary">acpS</name>
    <name evidence="10" type="ORF">RZN69_09550</name>
</gene>
<dbReference type="InterPro" id="IPR008278">
    <property type="entry name" value="4-PPantetheinyl_Trfase_dom"/>
</dbReference>
<dbReference type="GO" id="GO:0008897">
    <property type="term" value="F:holo-[acyl-carrier-protein] synthase activity"/>
    <property type="evidence" value="ECO:0007669"/>
    <property type="project" value="UniProtKB-UniRule"/>
</dbReference>
<name>A0AAQ3LGC4_9BACT</name>
<dbReference type="EMBL" id="CP136920">
    <property type="protein sequence ID" value="WOO43333.1"/>
    <property type="molecule type" value="Genomic_DNA"/>
</dbReference>
<dbReference type="InterPro" id="IPR004568">
    <property type="entry name" value="Ppantetheine-prot_Trfase_dom"/>
</dbReference>
<evidence type="ECO:0000256" key="2">
    <source>
        <dbReference type="ARBA" id="ARBA00022679"/>
    </source>
</evidence>
<dbReference type="InterPro" id="IPR037143">
    <property type="entry name" value="4-PPantetheinyl_Trfase_dom_sf"/>
</dbReference>
<dbReference type="GO" id="GO:0000287">
    <property type="term" value="F:magnesium ion binding"/>
    <property type="evidence" value="ECO:0007669"/>
    <property type="project" value="UniProtKB-UniRule"/>
</dbReference>
<comment type="similarity">
    <text evidence="8">Belongs to the P-Pant transferase superfamily. AcpS family.</text>
</comment>
<dbReference type="AlphaFoldDB" id="A0AAQ3LGC4"/>
<dbReference type="GO" id="GO:0005737">
    <property type="term" value="C:cytoplasm"/>
    <property type="evidence" value="ECO:0007669"/>
    <property type="project" value="UniProtKB-SubCell"/>
</dbReference>
<proteinExistence type="inferred from homology"/>
<keyword evidence="3 8" id="KW-0479">Metal-binding</keyword>
<feature type="binding site" evidence="8">
    <location>
        <position position="66"/>
    </location>
    <ligand>
        <name>Mg(2+)</name>
        <dbReference type="ChEBI" id="CHEBI:18420"/>
    </ligand>
</feature>
<organism evidence="10 11">
    <name type="scientific">Rubellicoccus peritrichatus</name>
    <dbReference type="NCBI Taxonomy" id="3080537"/>
    <lineage>
        <taxon>Bacteria</taxon>
        <taxon>Pseudomonadati</taxon>
        <taxon>Verrucomicrobiota</taxon>
        <taxon>Opitutia</taxon>
        <taxon>Puniceicoccales</taxon>
        <taxon>Cerasicoccaceae</taxon>
        <taxon>Rubellicoccus</taxon>
    </lineage>
</organism>
<reference evidence="10 11" key="1">
    <citation type="submission" date="2023-10" db="EMBL/GenBank/DDBJ databases">
        <title>Rubellicoccus peritrichatus gen. nov., sp. nov., isolated from an algae of coral reef tank.</title>
        <authorList>
            <person name="Luo J."/>
        </authorList>
    </citation>
    <scope>NUCLEOTIDE SEQUENCE [LARGE SCALE GENOMIC DNA]</scope>
    <source>
        <strain evidence="10 11">CR14</strain>
    </source>
</reference>
<dbReference type="KEGG" id="puo:RZN69_09550"/>
<keyword evidence="7 8" id="KW-0275">Fatty acid biosynthesis</keyword>
<keyword evidence="4 8" id="KW-0276">Fatty acid metabolism</keyword>
<protein>
    <recommendedName>
        <fullName evidence="8">Holo-[acyl-carrier-protein] synthase</fullName>
        <shortName evidence="8">Holo-ACP synthase</shortName>
        <ecNumber evidence="8">2.7.8.7</ecNumber>
    </recommendedName>
    <alternativeName>
        <fullName evidence="8">4'-phosphopantetheinyl transferase AcpS</fullName>
    </alternativeName>
</protein>
<keyword evidence="11" id="KW-1185">Reference proteome</keyword>
<dbReference type="GO" id="GO:0006633">
    <property type="term" value="P:fatty acid biosynthetic process"/>
    <property type="evidence" value="ECO:0007669"/>
    <property type="project" value="UniProtKB-UniRule"/>
</dbReference>
<dbReference type="HAMAP" id="MF_00101">
    <property type="entry name" value="AcpS"/>
    <property type="match status" value="1"/>
</dbReference>
<evidence type="ECO:0000256" key="3">
    <source>
        <dbReference type="ARBA" id="ARBA00022723"/>
    </source>
</evidence>
<dbReference type="Gene3D" id="3.90.470.20">
    <property type="entry name" value="4'-phosphopantetheinyl transferase domain"/>
    <property type="match status" value="1"/>
</dbReference>
<dbReference type="SUPFAM" id="SSF56214">
    <property type="entry name" value="4'-phosphopantetheinyl transferase"/>
    <property type="match status" value="1"/>
</dbReference>
<accession>A0AAQ3LGC4</accession>
<evidence type="ECO:0000256" key="6">
    <source>
        <dbReference type="ARBA" id="ARBA00023098"/>
    </source>
</evidence>
<keyword evidence="5 8" id="KW-0460">Magnesium</keyword>
<evidence type="ECO:0000256" key="5">
    <source>
        <dbReference type="ARBA" id="ARBA00022842"/>
    </source>
</evidence>
<evidence type="ECO:0000259" key="9">
    <source>
        <dbReference type="Pfam" id="PF01648"/>
    </source>
</evidence>
<evidence type="ECO:0000256" key="8">
    <source>
        <dbReference type="HAMAP-Rule" id="MF_00101"/>
    </source>
</evidence>
<keyword evidence="8" id="KW-0963">Cytoplasm</keyword>
<keyword evidence="6 8" id="KW-0443">Lipid metabolism</keyword>
<feature type="binding site" evidence="8">
    <location>
        <position position="17"/>
    </location>
    <ligand>
        <name>Mg(2+)</name>
        <dbReference type="ChEBI" id="CHEBI:18420"/>
    </ligand>
</feature>
<keyword evidence="1 8" id="KW-0444">Lipid biosynthesis</keyword>
<sequence length="134" mass="14552">MVLSSEMAAVALGLGTDIVDIERIQHAHERHGNRFLKRIYTEEEQAYCLGMKNPYPHLAARFAAKEAVSKCFGTGICGEFGWTSVSICKGSRDEPYAKLDEKGQTLLDAMGGTRVLVSLSHTSSLGHAVALVVK</sequence>
<evidence type="ECO:0000313" key="11">
    <source>
        <dbReference type="Proteomes" id="UP001304300"/>
    </source>
</evidence>
<evidence type="ECO:0000256" key="4">
    <source>
        <dbReference type="ARBA" id="ARBA00022832"/>
    </source>
</evidence>
<dbReference type="NCBIfam" id="TIGR00556">
    <property type="entry name" value="pantethn_trn"/>
    <property type="match status" value="1"/>
</dbReference>
<comment type="catalytic activity">
    <reaction evidence="8">
        <text>apo-[ACP] + CoA = holo-[ACP] + adenosine 3',5'-bisphosphate + H(+)</text>
        <dbReference type="Rhea" id="RHEA:12068"/>
        <dbReference type="Rhea" id="RHEA-COMP:9685"/>
        <dbReference type="Rhea" id="RHEA-COMP:9690"/>
        <dbReference type="ChEBI" id="CHEBI:15378"/>
        <dbReference type="ChEBI" id="CHEBI:29999"/>
        <dbReference type="ChEBI" id="CHEBI:57287"/>
        <dbReference type="ChEBI" id="CHEBI:58343"/>
        <dbReference type="ChEBI" id="CHEBI:64479"/>
        <dbReference type="EC" id="2.7.8.7"/>
    </reaction>
</comment>
<dbReference type="Proteomes" id="UP001304300">
    <property type="component" value="Chromosome"/>
</dbReference>
<comment type="subcellular location">
    <subcellularLocation>
        <location evidence="8">Cytoplasm</location>
    </subcellularLocation>
</comment>
<evidence type="ECO:0000256" key="7">
    <source>
        <dbReference type="ARBA" id="ARBA00023160"/>
    </source>
</evidence>
<dbReference type="RefSeq" id="WP_317835882.1">
    <property type="nucleotide sequence ID" value="NZ_CP136920.1"/>
</dbReference>
<dbReference type="EC" id="2.7.8.7" evidence="8"/>